<keyword evidence="3" id="KW-0378">Hydrolase</keyword>
<organism evidence="7 8">
    <name type="scientific">Candidatus Raskinella chloraquaticus</name>
    <dbReference type="NCBI Taxonomy" id="1951219"/>
    <lineage>
        <taxon>Bacteria</taxon>
        <taxon>Pseudomonadati</taxon>
        <taxon>Pseudomonadota</taxon>
        <taxon>Alphaproteobacteria</taxon>
        <taxon>Hyphomicrobiales</taxon>
        <taxon>Phreatobacteraceae</taxon>
        <taxon>Candidatus Raskinella</taxon>
    </lineage>
</organism>
<dbReference type="Gene3D" id="3.40.50.1820">
    <property type="entry name" value="alpha/beta hydrolase"/>
    <property type="match status" value="1"/>
</dbReference>
<evidence type="ECO:0000256" key="4">
    <source>
        <dbReference type="ARBA" id="ARBA00022825"/>
    </source>
</evidence>
<evidence type="ECO:0000256" key="3">
    <source>
        <dbReference type="ARBA" id="ARBA00022801"/>
    </source>
</evidence>
<keyword evidence="4" id="KW-0720">Serine protease</keyword>
<dbReference type="InterPro" id="IPR001375">
    <property type="entry name" value="Peptidase_S9_cat"/>
</dbReference>
<dbReference type="EMBL" id="LWDL01000031">
    <property type="protein sequence ID" value="OQW49787.1"/>
    <property type="molecule type" value="Genomic_DNA"/>
</dbReference>
<dbReference type="SUPFAM" id="SSF50993">
    <property type="entry name" value="Peptidase/esterase 'gauge' domain"/>
    <property type="match status" value="1"/>
</dbReference>
<dbReference type="STRING" id="1827387.A4S15_03100"/>
<dbReference type="InterPro" id="IPR002471">
    <property type="entry name" value="Pept_S9_AS"/>
</dbReference>
<dbReference type="Gene3D" id="2.130.10.120">
    <property type="entry name" value="Prolyl oligopeptidase, N-terminal domain"/>
    <property type="match status" value="1"/>
</dbReference>
<evidence type="ECO:0000256" key="2">
    <source>
        <dbReference type="ARBA" id="ARBA00022670"/>
    </source>
</evidence>
<feature type="domain" description="Peptidase S9A N-terminal" evidence="6">
    <location>
        <begin position="4"/>
        <end position="408"/>
    </location>
</feature>
<dbReference type="PANTHER" id="PTHR11757:SF19">
    <property type="entry name" value="PROLYL ENDOPEPTIDASE-LIKE"/>
    <property type="match status" value="1"/>
</dbReference>
<dbReference type="InterPro" id="IPR051543">
    <property type="entry name" value="Serine_Peptidase_S9A"/>
</dbReference>
<dbReference type="PROSITE" id="PS00708">
    <property type="entry name" value="PRO_ENDOPEP_SER"/>
    <property type="match status" value="1"/>
</dbReference>
<evidence type="ECO:0000313" key="8">
    <source>
        <dbReference type="Proteomes" id="UP000192872"/>
    </source>
</evidence>
<gene>
    <name evidence="7" type="ORF">A4S15_03100</name>
</gene>
<reference evidence="7 8" key="1">
    <citation type="journal article" date="2017" name="Water Res.">
        <title>Comammox in drinking water systems.</title>
        <authorList>
            <person name="Wang Y."/>
            <person name="Ma L."/>
            <person name="Mao Y."/>
            <person name="Jiang X."/>
            <person name="Xia Y."/>
            <person name="Yu K."/>
            <person name="Li B."/>
            <person name="Zhang T."/>
        </authorList>
    </citation>
    <scope>NUCLEOTIDE SEQUENCE [LARGE SCALE GENOMIC DNA]</scope>
    <source>
        <strain evidence="7">SG_bin8</strain>
    </source>
</reference>
<dbReference type="AlphaFoldDB" id="A0A1W9HRB4"/>
<dbReference type="InterPro" id="IPR023302">
    <property type="entry name" value="Pept_S9A_N"/>
</dbReference>
<dbReference type="Pfam" id="PF02897">
    <property type="entry name" value="Peptidase_S9_N"/>
    <property type="match status" value="1"/>
</dbReference>
<dbReference type="Pfam" id="PF00326">
    <property type="entry name" value="Peptidase_S9"/>
    <property type="match status" value="1"/>
</dbReference>
<dbReference type="SUPFAM" id="SSF53474">
    <property type="entry name" value="alpha/beta-Hydrolases"/>
    <property type="match status" value="1"/>
</dbReference>
<dbReference type="InterPro" id="IPR002470">
    <property type="entry name" value="Peptidase_S9A"/>
</dbReference>
<name>A0A1W9HRB4_9HYPH</name>
<dbReference type="GO" id="GO:0006508">
    <property type="term" value="P:proteolysis"/>
    <property type="evidence" value="ECO:0007669"/>
    <property type="project" value="UniProtKB-KW"/>
</dbReference>
<keyword evidence="2" id="KW-0645">Protease</keyword>
<evidence type="ECO:0000259" key="6">
    <source>
        <dbReference type="Pfam" id="PF02897"/>
    </source>
</evidence>
<protein>
    <submittedName>
        <fullName evidence="7">Peptidase S9</fullName>
    </submittedName>
</protein>
<dbReference type="GO" id="GO:0004252">
    <property type="term" value="F:serine-type endopeptidase activity"/>
    <property type="evidence" value="ECO:0007669"/>
    <property type="project" value="InterPro"/>
</dbReference>
<sequence length="704" mass="78906">MLPPRAAKRPVRRTIHGVELTDDYAWLRAENWRDVMRTPRRLSAEISSHLKAENAYTKNHIKPLDGLRRRLYGEMRGRIREDDSSVPLPDGPWLYYQRYREGGEHKLICRRAHDEGTEIILLDCDAIAAKTPYFDLTGTSRSRDHRFLAWGSDDKGSELSTIRIRDLASGHDLDDAIPETSGDAVWTADGSAFYYVKLDAELRPRQVFRHRLGTPVSSDTLIHEEQDSGLFVTINETQSGAFGTIDIHDQVTSEVYLLDLSDHQADKRLIAPRRRDVAYSVEHHGERLIICTNRDEAIDFKLVEAPLADPSPDNWRELVAHRPGCYILAHTAYRDFLVRLEREDGLPRIVVRHWGSGEEHSLSFDEEAYSLLYQPGYEFATTSLRFVYSSLTTPAETFDYDMASRKRIFRKRQDVPSGHDPRHYVTRRLQASAHDGERVPVSLLMRADTKLDGSSPVLLYGYGSYGHALGSSFRPSILSLVDRGMIYAIAHIRGGTEKGRRWYLDGKLKKKTNTFKDFISAGEALIAEGYTSKGRIVGHGGSAGGMLMGAVVNMRPDLFAAIIAEVPFVDVINTMLDPTLPLTPPEWPEWGNPIDDPEALRAMLAYSPYDNVRAQPYPAILAMGGLTDPRVTYWEPTKWVARLREHTTGTAPILLDINMTAGHAGASGRLSGLKEIAKVYAFALACAGLASKRIRRPATTAAAA</sequence>
<feature type="domain" description="Peptidase S9 prolyl oligopeptidase catalytic" evidence="5">
    <location>
        <begin position="472"/>
        <end position="688"/>
    </location>
</feature>
<evidence type="ECO:0000313" key="7">
    <source>
        <dbReference type="EMBL" id="OQW49787.1"/>
    </source>
</evidence>
<comment type="caution">
    <text evidence="7">The sequence shown here is derived from an EMBL/GenBank/DDBJ whole genome shotgun (WGS) entry which is preliminary data.</text>
</comment>
<evidence type="ECO:0000256" key="1">
    <source>
        <dbReference type="ARBA" id="ARBA00005228"/>
    </source>
</evidence>
<comment type="similarity">
    <text evidence="1">Belongs to the peptidase S9A family.</text>
</comment>
<proteinExistence type="inferred from homology"/>
<dbReference type="InterPro" id="IPR029058">
    <property type="entry name" value="AB_hydrolase_fold"/>
</dbReference>
<accession>A0A1W9HRB4</accession>
<evidence type="ECO:0000259" key="5">
    <source>
        <dbReference type="Pfam" id="PF00326"/>
    </source>
</evidence>
<dbReference type="PRINTS" id="PR00862">
    <property type="entry name" value="PROLIGOPTASE"/>
</dbReference>
<dbReference type="PANTHER" id="PTHR11757">
    <property type="entry name" value="PROTEASE FAMILY S9A OLIGOPEPTIDASE"/>
    <property type="match status" value="1"/>
</dbReference>
<dbReference type="Proteomes" id="UP000192872">
    <property type="component" value="Unassembled WGS sequence"/>
</dbReference>